<reference evidence="2 3" key="1">
    <citation type="journal article" date="2019" name="Nat. Ecol. Evol.">
        <title>Megaphylogeny resolves global patterns of mushroom evolution.</title>
        <authorList>
            <person name="Varga T."/>
            <person name="Krizsan K."/>
            <person name="Foldi C."/>
            <person name="Dima B."/>
            <person name="Sanchez-Garcia M."/>
            <person name="Sanchez-Ramirez S."/>
            <person name="Szollosi G.J."/>
            <person name="Szarkandi J.G."/>
            <person name="Papp V."/>
            <person name="Albert L."/>
            <person name="Andreopoulos W."/>
            <person name="Angelini C."/>
            <person name="Antonin V."/>
            <person name="Barry K.W."/>
            <person name="Bougher N.L."/>
            <person name="Buchanan P."/>
            <person name="Buyck B."/>
            <person name="Bense V."/>
            <person name="Catcheside P."/>
            <person name="Chovatia M."/>
            <person name="Cooper J."/>
            <person name="Damon W."/>
            <person name="Desjardin D."/>
            <person name="Finy P."/>
            <person name="Geml J."/>
            <person name="Haridas S."/>
            <person name="Hughes K."/>
            <person name="Justo A."/>
            <person name="Karasinski D."/>
            <person name="Kautmanova I."/>
            <person name="Kiss B."/>
            <person name="Kocsube S."/>
            <person name="Kotiranta H."/>
            <person name="LaButti K.M."/>
            <person name="Lechner B.E."/>
            <person name="Liimatainen K."/>
            <person name="Lipzen A."/>
            <person name="Lukacs Z."/>
            <person name="Mihaltcheva S."/>
            <person name="Morgado L.N."/>
            <person name="Niskanen T."/>
            <person name="Noordeloos M.E."/>
            <person name="Ohm R.A."/>
            <person name="Ortiz-Santana B."/>
            <person name="Ovrebo C."/>
            <person name="Racz N."/>
            <person name="Riley R."/>
            <person name="Savchenko A."/>
            <person name="Shiryaev A."/>
            <person name="Soop K."/>
            <person name="Spirin V."/>
            <person name="Szebenyi C."/>
            <person name="Tomsovsky M."/>
            <person name="Tulloss R.E."/>
            <person name="Uehling J."/>
            <person name="Grigoriev I.V."/>
            <person name="Vagvolgyi C."/>
            <person name="Papp T."/>
            <person name="Martin F.M."/>
            <person name="Miettinen O."/>
            <person name="Hibbett D.S."/>
            <person name="Nagy L.G."/>
        </authorList>
    </citation>
    <scope>NUCLEOTIDE SEQUENCE [LARGE SCALE GENOMIC DNA]</scope>
    <source>
        <strain evidence="2 3">FP101781</strain>
    </source>
</reference>
<comment type="caution">
    <text evidence="2">The sequence shown here is derived from an EMBL/GenBank/DDBJ whole genome shotgun (WGS) entry which is preliminary data.</text>
</comment>
<protein>
    <submittedName>
        <fullName evidence="2">Uncharacterized protein</fullName>
    </submittedName>
</protein>
<sequence>MDRPSNAFPGPVAPNHLPRANDFPNVDAQQPCRDYGPPPSCPPRTYPTHSGPSALTSYSTPRSLHRMNWRVARDILTNQKVQVRIDGHGWVIGLALSCLKFFEVISGIGCQVRYTLPSGQSGDGIFPEADVQPF</sequence>
<proteinExistence type="predicted"/>
<accession>A0A4Y7TGS7</accession>
<keyword evidence="3" id="KW-1185">Reference proteome</keyword>
<dbReference type="EMBL" id="QPFP01000012">
    <property type="protein sequence ID" value="TEB33380.1"/>
    <property type="molecule type" value="Genomic_DNA"/>
</dbReference>
<feature type="compositionally biased region" description="Pro residues" evidence="1">
    <location>
        <begin position="36"/>
        <end position="45"/>
    </location>
</feature>
<evidence type="ECO:0000313" key="3">
    <source>
        <dbReference type="Proteomes" id="UP000298030"/>
    </source>
</evidence>
<evidence type="ECO:0000256" key="1">
    <source>
        <dbReference type="SAM" id="MobiDB-lite"/>
    </source>
</evidence>
<gene>
    <name evidence="2" type="ORF">FA13DRAFT_150667</name>
</gene>
<feature type="compositionally biased region" description="Polar residues" evidence="1">
    <location>
        <begin position="48"/>
        <end position="61"/>
    </location>
</feature>
<evidence type="ECO:0000313" key="2">
    <source>
        <dbReference type="EMBL" id="TEB33380.1"/>
    </source>
</evidence>
<dbReference type="Proteomes" id="UP000298030">
    <property type="component" value="Unassembled WGS sequence"/>
</dbReference>
<feature type="region of interest" description="Disordered" evidence="1">
    <location>
        <begin position="1"/>
        <end position="61"/>
    </location>
</feature>
<organism evidence="2 3">
    <name type="scientific">Coprinellus micaceus</name>
    <name type="common">Glistening ink-cap mushroom</name>
    <name type="synonym">Coprinus micaceus</name>
    <dbReference type="NCBI Taxonomy" id="71717"/>
    <lineage>
        <taxon>Eukaryota</taxon>
        <taxon>Fungi</taxon>
        <taxon>Dikarya</taxon>
        <taxon>Basidiomycota</taxon>
        <taxon>Agaricomycotina</taxon>
        <taxon>Agaricomycetes</taxon>
        <taxon>Agaricomycetidae</taxon>
        <taxon>Agaricales</taxon>
        <taxon>Agaricineae</taxon>
        <taxon>Psathyrellaceae</taxon>
        <taxon>Coprinellus</taxon>
    </lineage>
</organism>
<name>A0A4Y7TGS7_COPMI</name>
<dbReference type="AlphaFoldDB" id="A0A4Y7TGS7"/>
<dbReference type="OrthoDB" id="3051813at2759"/>